<proteinExistence type="predicted"/>
<keyword evidence="3" id="KW-0547">Nucleotide-binding</keyword>
<name>A0A4R6DFB9_9MICO</name>
<dbReference type="Gene3D" id="3.40.50.300">
    <property type="entry name" value="P-loop containing nucleotide triphosphate hydrolases"/>
    <property type="match status" value="1"/>
</dbReference>
<dbReference type="AlphaFoldDB" id="A0A4R6DFB9"/>
<evidence type="ECO:0000259" key="7">
    <source>
        <dbReference type="PROSITE" id="PS50893"/>
    </source>
</evidence>
<keyword evidence="4" id="KW-0067">ATP-binding</keyword>
<organism evidence="8 9">
    <name type="scientific">Curtobacterium flaccumfaciens</name>
    <dbReference type="NCBI Taxonomy" id="2035"/>
    <lineage>
        <taxon>Bacteria</taxon>
        <taxon>Bacillati</taxon>
        <taxon>Actinomycetota</taxon>
        <taxon>Actinomycetes</taxon>
        <taxon>Micrococcales</taxon>
        <taxon>Microbacteriaceae</taxon>
        <taxon>Curtobacterium</taxon>
    </lineage>
</organism>
<feature type="domain" description="ABC transporter" evidence="7">
    <location>
        <begin position="239"/>
        <end position="465"/>
    </location>
</feature>
<dbReference type="InterPro" id="IPR003439">
    <property type="entry name" value="ABC_transporter-like_ATP-bd"/>
</dbReference>
<dbReference type="STRING" id="2035.RU06_16710"/>
<comment type="caution">
    <text evidence="8">The sequence shown here is derived from an EMBL/GenBank/DDBJ whole genome shotgun (WGS) entry which is preliminary data.</text>
</comment>
<dbReference type="EMBL" id="SNVW01000008">
    <property type="protein sequence ID" value="TDN43346.1"/>
    <property type="molecule type" value="Genomic_DNA"/>
</dbReference>
<dbReference type="SUPFAM" id="SSF52540">
    <property type="entry name" value="P-loop containing nucleoside triphosphate hydrolases"/>
    <property type="match status" value="1"/>
</dbReference>
<dbReference type="GO" id="GO:0005886">
    <property type="term" value="C:plasma membrane"/>
    <property type="evidence" value="ECO:0007669"/>
    <property type="project" value="UniProtKB-SubCell"/>
</dbReference>
<feature type="region of interest" description="Disordered" evidence="6">
    <location>
        <begin position="196"/>
        <end position="234"/>
    </location>
</feature>
<evidence type="ECO:0000313" key="9">
    <source>
        <dbReference type="Proteomes" id="UP000295764"/>
    </source>
</evidence>
<evidence type="ECO:0000256" key="2">
    <source>
        <dbReference type="ARBA" id="ARBA00022448"/>
    </source>
</evidence>
<evidence type="ECO:0000256" key="4">
    <source>
        <dbReference type="ARBA" id="ARBA00022840"/>
    </source>
</evidence>
<dbReference type="PROSITE" id="PS50893">
    <property type="entry name" value="ABC_TRANSPORTER_2"/>
    <property type="match status" value="1"/>
</dbReference>
<evidence type="ECO:0000313" key="8">
    <source>
        <dbReference type="EMBL" id="TDN43346.1"/>
    </source>
</evidence>
<evidence type="ECO:0000256" key="1">
    <source>
        <dbReference type="ARBA" id="ARBA00004202"/>
    </source>
</evidence>
<dbReference type="Pfam" id="PF00005">
    <property type="entry name" value="ABC_tran"/>
    <property type="match status" value="1"/>
</dbReference>
<accession>A0A4R6DFB9</accession>
<dbReference type="PANTHER" id="PTHR42711">
    <property type="entry name" value="ABC TRANSPORTER ATP-BINDING PROTEIN"/>
    <property type="match status" value="1"/>
</dbReference>
<reference evidence="8 9" key="1">
    <citation type="submission" date="2019-03" db="EMBL/GenBank/DDBJ databases">
        <title>Genomic analyses of the natural microbiome of Caenorhabditis elegans.</title>
        <authorList>
            <person name="Samuel B."/>
        </authorList>
    </citation>
    <scope>NUCLEOTIDE SEQUENCE [LARGE SCALE GENOMIC DNA]</scope>
    <source>
        <strain evidence="8 9">JUb65</strain>
    </source>
</reference>
<evidence type="ECO:0000256" key="3">
    <source>
        <dbReference type="ARBA" id="ARBA00022741"/>
    </source>
</evidence>
<dbReference type="GO" id="GO:0005524">
    <property type="term" value="F:ATP binding"/>
    <property type="evidence" value="ECO:0007669"/>
    <property type="project" value="UniProtKB-KW"/>
</dbReference>
<keyword evidence="2" id="KW-0813">Transport</keyword>
<evidence type="ECO:0000256" key="5">
    <source>
        <dbReference type="ARBA" id="ARBA00023251"/>
    </source>
</evidence>
<dbReference type="RefSeq" id="WP_347813188.1">
    <property type="nucleotide sequence ID" value="NZ_SNVW01000008.1"/>
</dbReference>
<dbReference type="PANTHER" id="PTHR42711:SF17">
    <property type="entry name" value="ABC TRANSPORTER ATP-BINDING PROTEIN"/>
    <property type="match status" value="1"/>
</dbReference>
<dbReference type="InterPro" id="IPR050763">
    <property type="entry name" value="ABC_transporter_ATP-binding"/>
</dbReference>
<dbReference type="InterPro" id="IPR003593">
    <property type="entry name" value="AAA+_ATPase"/>
</dbReference>
<dbReference type="SMART" id="SM00382">
    <property type="entry name" value="AAA"/>
    <property type="match status" value="1"/>
</dbReference>
<keyword evidence="5" id="KW-0046">Antibiotic resistance</keyword>
<evidence type="ECO:0000256" key="6">
    <source>
        <dbReference type="SAM" id="MobiDB-lite"/>
    </source>
</evidence>
<dbReference type="InterPro" id="IPR027417">
    <property type="entry name" value="P-loop_NTPase"/>
</dbReference>
<dbReference type="InterPro" id="IPR017871">
    <property type="entry name" value="ABC_transporter-like_CS"/>
</dbReference>
<comment type="subcellular location">
    <subcellularLocation>
        <location evidence="1">Cell membrane</location>
        <topology evidence="1">Peripheral membrane protein</topology>
    </subcellularLocation>
</comment>
<dbReference type="GO" id="GO:0016887">
    <property type="term" value="F:ATP hydrolysis activity"/>
    <property type="evidence" value="ECO:0007669"/>
    <property type="project" value="InterPro"/>
</dbReference>
<gene>
    <name evidence="8" type="ORF">EDF64_10816</name>
</gene>
<dbReference type="PROSITE" id="PS00211">
    <property type="entry name" value="ABC_TRANSPORTER_1"/>
    <property type="match status" value="1"/>
</dbReference>
<dbReference type="Proteomes" id="UP000295764">
    <property type="component" value="Unassembled WGS sequence"/>
</dbReference>
<dbReference type="GO" id="GO:0046677">
    <property type="term" value="P:response to antibiotic"/>
    <property type="evidence" value="ECO:0007669"/>
    <property type="project" value="UniProtKB-KW"/>
</dbReference>
<sequence>MRFDEVLTRPDGPAVAEELAALRRPGRHVIEGVHQASPREYWQFRLDLDEHQQRWTLDRSDQPTISYRDGVSTTLDGPVEDTFEHSTVAGGVVRMAVPELMLRWGRGPESFHPVLVQHIGQHSILVTFEHREDPATRTTLVVDERDGVARRSLEYGEATIVTSVRTADPGEVLPPVLFEPLTEWIRPVYSRPIGPSRSGTVASVRDRHPPIGGCDPTDPADPPAPETEQAGGMPDTPAIEVRRLAKQYATGKVAVDDVSFDIHRGETFALLGPNGAGKTTTVEILEGYRTRTGGDVTVLGHDPARTSRSHNARIGIVLQTSAESPNVTVAEQLRHFTTLYPRHRSVEELLTATGLEAQRNTRIARLSGGQRRRVDVALGIIGRPEVLFLDEPTTGFDPEARRRFWDLIDEVKREGTTILLTTHYLDEAAHLADRAAVIADGRLLDIAPIDEIGGAEARTPRVTWRDDAGGRQERRTNEPTALIRSNPDAMHDLEVIRPSLEDVYLGMVGQR</sequence>
<dbReference type="CDD" id="cd03230">
    <property type="entry name" value="ABC_DR_subfamily_A"/>
    <property type="match status" value="1"/>
</dbReference>
<protein>
    <submittedName>
        <fullName evidence="8">ABC-type multidrug transport system ATPase subunit</fullName>
    </submittedName>
</protein>